<comment type="caution">
    <text evidence="2">The sequence shown here is derived from an EMBL/GenBank/DDBJ whole genome shotgun (WGS) entry which is preliminary data.</text>
</comment>
<protein>
    <recommendedName>
        <fullName evidence="1">Hemerythrin-like domain-containing protein</fullName>
    </recommendedName>
</protein>
<evidence type="ECO:0000259" key="1">
    <source>
        <dbReference type="Pfam" id="PF01814"/>
    </source>
</evidence>
<keyword evidence="3" id="KW-1185">Reference proteome</keyword>
<evidence type="ECO:0000313" key="2">
    <source>
        <dbReference type="EMBL" id="RXJ02919.1"/>
    </source>
</evidence>
<evidence type="ECO:0000313" key="3">
    <source>
        <dbReference type="Proteomes" id="UP000290649"/>
    </source>
</evidence>
<dbReference type="AlphaFoldDB" id="A0A4V1LGR8"/>
<proteinExistence type="predicted"/>
<organism evidence="2 3">
    <name type="scientific">Anaerobacillus alkaliphilus</name>
    <dbReference type="NCBI Taxonomy" id="1548597"/>
    <lineage>
        <taxon>Bacteria</taxon>
        <taxon>Bacillati</taxon>
        <taxon>Bacillota</taxon>
        <taxon>Bacilli</taxon>
        <taxon>Bacillales</taxon>
        <taxon>Bacillaceae</taxon>
        <taxon>Anaerobacillus</taxon>
    </lineage>
</organism>
<feature type="domain" description="Hemerythrin-like" evidence="1">
    <location>
        <begin position="16"/>
        <end position="147"/>
    </location>
</feature>
<dbReference type="EMBL" id="QOUX01000020">
    <property type="protein sequence ID" value="RXJ02919.1"/>
    <property type="molecule type" value="Genomic_DNA"/>
</dbReference>
<accession>A0A4V1LGR8</accession>
<name>A0A4V1LGR8_9BACI</name>
<dbReference type="Pfam" id="PF01814">
    <property type="entry name" value="Hemerythrin"/>
    <property type="match status" value="1"/>
</dbReference>
<dbReference type="Gene3D" id="1.20.120.520">
    <property type="entry name" value="nmb1532 protein domain like"/>
    <property type="match status" value="1"/>
</dbReference>
<dbReference type="OrthoDB" id="5654170at2"/>
<dbReference type="RefSeq" id="WP_129077154.1">
    <property type="nucleotide sequence ID" value="NZ_QOUX01000020.1"/>
</dbReference>
<dbReference type="Proteomes" id="UP000290649">
    <property type="component" value="Unassembled WGS sequence"/>
</dbReference>
<sequence>MIYTNLLSRIITELRYELFTAVHKGLRYELGNISSAASSLNVEDDVSLAEFTRVFQTLSRVLHSHAEHEDSFVQPIVDKLAPALSERLEEEHTSTEEILVGLDDAIAILPQLSKEERQVAWNNWSKNYNRFFAQYLNHLQTEEVEVMEVLWQHMTDEELDEVSVKLRSSIPPEEMAVYLSYMLPAMNVYERVGMLSQMQKFAPPEAFRGVCELAKNVLAEKDWTELEQGLSIA</sequence>
<reference evidence="2 3" key="1">
    <citation type="journal article" date="2019" name="Int. J. Syst. Evol. Microbiol.">
        <title>Anaerobacillus alkaliphilus sp. nov., a novel alkaliphilic and moderately halophilic bacterium.</title>
        <authorList>
            <person name="Borsodi A.K."/>
            <person name="Aszalos J.M."/>
            <person name="Bihari P."/>
            <person name="Nagy I."/>
            <person name="Schumann P."/>
            <person name="Sproer C."/>
            <person name="Kovacs A.L."/>
            <person name="Boka K."/>
            <person name="Dobosy P."/>
            <person name="Ovari M."/>
            <person name="Szili-Kovacs T."/>
            <person name="Toth E."/>
        </authorList>
    </citation>
    <scope>NUCLEOTIDE SEQUENCE [LARGE SCALE GENOMIC DNA]</scope>
    <source>
        <strain evidence="2 3">B16-10</strain>
    </source>
</reference>
<gene>
    <name evidence="2" type="ORF">DS745_04865</name>
</gene>
<dbReference type="InterPro" id="IPR012312">
    <property type="entry name" value="Hemerythrin-like"/>
</dbReference>